<feature type="domain" description="EGF-like" evidence="10">
    <location>
        <begin position="1930"/>
        <end position="1970"/>
    </location>
</feature>
<dbReference type="Pfam" id="PF14670">
    <property type="entry name" value="FXa_inhibition"/>
    <property type="match status" value="5"/>
</dbReference>
<gene>
    <name evidence="12" type="primary">106057395</name>
</gene>
<evidence type="ECO:0000256" key="4">
    <source>
        <dbReference type="ARBA" id="ARBA00022729"/>
    </source>
</evidence>
<dbReference type="InterPro" id="IPR052080">
    <property type="entry name" value="vWF_C/EGF_Fibrillin"/>
</dbReference>
<dbReference type="FunFam" id="2.10.25.10:FF:000005">
    <property type="entry name" value="Fibrillin 2"/>
    <property type="match status" value="2"/>
</dbReference>
<feature type="domain" description="EGF-like" evidence="10">
    <location>
        <begin position="843"/>
        <end position="879"/>
    </location>
</feature>
<dbReference type="SUPFAM" id="SSF56436">
    <property type="entry name" value="C-type lectin-like"/>
    <property type="match status" value="2"/>
</dbReference>
<sequence length="2061" mass="228743">MVFSWSDELFGIGVWLPDEPSDQCIGFTKQCCARIKLSNTRGLADYECTGQFAALCRSLEQCTFSSTECSLACQEPVQDIKCLSGFILDSSSGSCLDEDECAMNTSRCQQKCVNTQGSYSCDCDRGYTLSTDNVTCRDIDECLLRVPPCQQICRNTNGSFHCECYEGYTFRMNNGTCVDVDECGEGTHQCEQLCNNTVGSYVCDCMEGFLLSSDGHRCTKIDPCLPFQCQQICVGLNQSINCQEFCKSYQQLCDQDCVSNNDSYSCSCRSGYQLDIADNKTCHDIDECSLNSSLCEVFCINTPGSYFCSCPQGYQLSRNSYSCEKSTLVNYCPCSCLPSSRKSKLSYEQLTVYLESLSKSLQVARDNLLSHRLQLTSQKDERPTSNTIGYSGIIMMSFVFGIVILPDLIALAYGKSSEHEKLKCESSKVKGRKSRVKSQMAKNKTSNDYISLIIDNRVYWLASSSVHSQPEGKTNCAQLNAELALFENNEEYFRVYSALSQNHTITLQEVWIDFNFNICNHTYYYDFGWRQEIFNGSVWTSNEPDENCKNISRECCARLKLKEGLKDHDCSSDYSYLCRAVCPLHDVKCLLKQHRVKINSSNCSTGYIFNSTLASCVDVDECETNTSMCTQSCLNTKGSYTCACHDGYTAGNDTYSCQDIDECLTNNASCLQVCENSAGSFQCKCHDGYYLGLDNKTCLDVNECSSGAHKCQQNCSNTNGSYICECENGYLRSSDGFNCTKVETCLTSQCEQNCSNTSTGYTCHCYHGYKLDADGIHCSDINECDLSTCRNCSYTNISTSCPSHCNVSSTVCDQVCDNVNGSFQCSCRPGYILDIADNKTCKDIDECSLNSSLCEVSCINTPGSYFCSCQQGYQLSRNNFSCEKNTLANYCPCSCLTTKIKDHMNKEQLAVYLESLTKSLQVSKGDLLSHRSTLTTQKDDRPTSSILGYIGIVTMTFVFGTIILPEVLMLTVEVIHKIRNLSITSADFDTIKVGEHVYCLSKNSTSNYHEAKNNCTQIKAELAFFDSNEEFFLAFKTLNSYQKEYWIDYNYTRTQSTIWKYIFSWRHEIFNDSVWATGQPDGSVFCDDIDECRMNTSRCQQTCLNTIGSYNCGCRTGYALGLNNYTCDDINECTLNQSICPQICENNEGSFRCTCNVGFALRFDNNTAKYLCDDIDECKMNTSGCHHTCLNTPGFYTCGCRSGYVLALNNYTCDDINECLTNNGSCQQICQNFDGSFRCDCHQGYILGSDNKSCDDIDECSSGVHKCQQNCSNANGSYVCSCEKGYLPSSDGYNCTQNCSNANGSYVCSCGKGYLPSSDGYNCTQVETCLTSTCQHLCSNTSTGYTCHCYPGFKLDADGIHCSDINECDLSTCTNCSYTNVSNSCPIHCNVSSTVCDQVCDNVNGSFQCSCRPGYILDIADNKTCKDIDECSLNSSLCEVFCINTPGSYFCSCPQGYQLSGNGYSCEKNTLANYCPCSCLTTKIKDQMNKEQLAVYLKTLTKSLQVSKGDLLSHRLTLTTQKDDRPTSSILGYIGIVTMTFVFGTIILPEVLMLTVEVIHKIRNLSSDNVTCVDINECALNQSICPQKCENKEGSFRCTCNLGFTLRVENNTGSVFCDDIDECRMNTSRCQQTCLNTIGSYSCSCRSGYVLALNNYTCDDINECALNQSICPQICENNEGSFRCTCNDGFALRFDNNTAKYLCDDIDECKMNTSGCQQTCLNTPGFYTCGCRSGYVLALNNYTCDDLNECLTNNGSCQQICQNFDGSFRCDCHQGYILGSDNKSCDDIDECSSGVHKCQQICSNTNGSYVCSCEKGYLLCSDGYNCTQVETCLTSTCQHLCSNTSTGYTCHCYHGYKLDADGIHCSDINECDLSTCTNCTYTNVSNCCPSHCNVSFNVCDQVCDNVNGSFQCSCRPGYILDIADNKTCNDIDECRLNSSLCEVSCINTPGSYFCSCQQGFHLSGNGYSCQKSTLANYCPCSCSFNKSRVTMSPEELRLYLEILRQSLKVNNKLLLSTRLQLTSQDDSSHVNNYIGYVGALEVSQLNFGGQYNENKAVMQQS</sequence>
<dbReference type="VEuPathDB" id="VectorBase:BGLAX_047875"/>
<dbReference type="FunFam" id="2.10.25.10:FF:000014">
    <property type="entry name" value="Latent-transforming growth factor beta-binding protein 3"/>
    <property type="match status" value="1"/>
</dbReference>
<dbReference type="FunFam" id="2.10.25.10:FF:000240">
    <property type="entry name" value="Vitamin K-dependent protein S"/>
    <property type="match status" value="11"/>
</dbReference>
<dbReference type="PANTHER" id="PTHR47333:SF4">
    <property type="entry name" value="EGF-LIKE DOMAIN-CONTAINING PROTEIN"/>
    <property type="match status" value="1"/>
</dbReference>
<dbReference type="SUPFAM" id="SSF57184">
    <property type="entry name" value="Growth factor receptor domain"/>
    <property type="match status" value="4"/>
</dbReference>
<comment type="subcellular location">
    <subcellularLocation>
        <location evidence="1">Secreted</location>
    </subcellularLocation>
</comment>
<dbReference type="InterPro" id="IPR013032">
    <property type="entry name" value="EGF-like_CS"/>
</dbReference>
<evidence type="ECO:0000313" key="13">
    <source>
        <dbReference type="Proteomes" id="UP000076420"/>
    </source>
</evidence>
<feature type="domain" description="EGF-like" evidence="10">
    <location>
        <begin position="1787"/>
        <end position="1821"/>
    </location>
</feature>
<dbReference type="GO" id="GO:0005576">
    <property type="term" value="C:extracellular region"/>
    <property type="evidence" value="ECO:0007669"/>
    <property type="project" value="UniProtKB-SubCell"/>
</dbReference>
<dbReference type="GO" id="GO:0071944">
    <property type="term" value="C:cell periphery"/>
    <property type="evidence" value="ECO:0007669"/>
    <property type="project" value="UniProtKB-ARBA"/>
</dbReference>
<evidence type="ECO:0000259" key="10">
    <source>
        <dbReference type="PROSITE" id="PS50026"/>
    </source>
</evidence>
<keyword evidence="4" id="KW-0732">Signal</keyword>
<dbReference type="InterPro" id="IPR026823">
    <property type="entry name" value="cEGF"/>
</dbReference>
<dbReference type="VEuPathDB" id="VectorBase:BGLAX_029334"/>
<keyword evidence="5" id="KW-0677">Repeat</keyword>
<dbReference type="Pfam" id="PF07645">
    <property type="entry name" value="EGF_CA"/>
    <property type="match status" value="14"/>
</dbReference>
<dbReference type="CDD" id="cd00054">
    <property type="entry name" value="EGF_CA"/>
    <property type="match status" value="1"/>
</dbReference>
<organism evidence="12 13">
    <name type="scientific">Biomphalaria glabrata</name>
    <name type="common">Bloodfluke planorb</name>
    <name type="synonym">Freshwater snail</name>
    <dbReference type="NCBI Taxonomy" id="6526"/>
    <lineage>
        <taxon>Eukaryota</taxon>
        <taxon>Metazoa</taxon>
        <taxon>Spiralia</taxon>
        <taxon>Lophotrochozoa</taxon>
        <taxon>Mollusca</taxon>
        <taxon>Gastropoda</taxon>
        <taxon>Heterobranchia</taxon>
        <taxon>Euthyneura</taxon>
        <taxon>Panpulmonata</taxon>
        <taxon>Hygrophila</taxon>
        <taxon>Lymnaeoidea</taxon>
        <taxon>Planorbidae</taxon>
        <taxon>Biomphalaria</taxon>
    </lineage>
</organism>
<dbReference type="VEuPathDB" id="VectorBase:BGLB016610"/>
<dbReference type="PROSITE" id="PS01186">
    <property type="entry name" value="EGF_2"/>
    <property type="match status" value="16"/>
</dbReference>
<feature type="domain" description="C-type lectin" evidence="11">
    <location>
        <begin position="454"/>
        <end position="579"/>
    </location>
</feature>
<feature type="domain" description="EGF-like" evidence="10">
    <location>
        <begin position="1619"/>
        <end position="1659"/>
    </location>
</feature>
<dbReference type="InterPro" id="IPR016187">
    <property type="entry name" value="CTDL_fold"/>
</dbReference>
<feature type="transmembrane region" description="Helical" evidence="9">
    <location>
        <begin position="946"/>
        <end position="970"/>
    </location>
</feature>
<protein>
    <submittedName>
        <fullName evidence="12">Uncharacterized protein</fullName>
    </submittedName>
</protein>
<dbReference type="InterPro" id="IPR049883">
    <property type="entry name" value="NOTCH1_EGF-like"/>
</dbReference>
<dbReference type="EnsemblMetazoa" id="BGLB016610-RA">
    <property type="protein sequence ID" value="BGLB016610-PA"/>
    <property type="gene ID" value="BGLB016610"/>
</dbReference>
<dbReference type="Proteomes" id="UP000076420">
    <property type="component" value="Unassembled WGS sequence"/>
</dbReference>
<dbReference type="Pfam" id="PF12662">
    <property type="entry name" value="cEGF"/>
    <property type="match status" value="7"/>
</dbReference>
<keyword evidence="9" id="KW-0472">Membrane</keyword>
<evidence type="ECO:0000256" key="6">
    <source>
        <dbReference type="ARBA" id="ARBA00023157"/>
    </source>
</evidence>
<evidence type="ECO:0000256" key="9">
    <source>
        <dbReference type="SAM" id="Phobius"/>
    </source>
</evidence>
<evidence type="ECO:0000256" key="3">
    <source>
        <dbReference type="ARBA" id="ARBA00022536"/>
    </source>
</evidence>
<reference evidence="12" key="1">
    <citation type="submission" date="2020-05" db="UniProtKB">
        <authorList>
            <consortium name="EnsemblMetazoa"/>
        </authorList>
    </citation>
    <scope>IDENTIFICATION</scope>
    <source>
        <strain evidence="12">BB02</strain>
    </source>
</reference>
<dbReference type="VEuPathDB" id="VectorBase:BGLAX_050474"/>
<dbReference type="SMART" id="SM00179">
    <property type="entry name" value="EGF_CA"/>
    <property type="match status" value="28"/>
</dbReference>
<keyword evidence="3 8" id="KW-0245">EGF-like domain</keyword>
<dbReference type="InterPro" id="IPR000152">
    <property type="entry name" value="EGF-type_Asp/Asn_hydroxyl_site"/>
</dbReference>
<feature type="transmembrane region" description="Helical" evidence="9">
    <location>
        <begin position="388"/>
        <end position="413"/>
    </location>
</feature>
<evidence type="ECO:0000256" key="7">
    <source>
        <dbReference type="ARBA" id="ARBA00023180"/>
    </source>
</evidence>
<evidence type="ECO:0000259" key="11">
    <source>
        <dbReference type="PROSITE" id="PS50041"/>
    </source>
</evidence>
<feature type="domain" description="C-type lectin" evidence="11">
    <location>
        <begin position="993"/>
        <end position="1101"/>
    </location>
</feature>
<feature type="domain" description="EGF-like" evidence="10">
    <location>
        <begin position="1427"/>
        <end position="1467"/>
    </location>
</feature>
<keyword evidence="9" id="KW-0812">Transmembrane</keyword>
<feature type="domain" description="EGF-like" evidence="10">
    <location>
        <begin position="138"/>
        <end position="174"/>
    </location>
</feature>
<feature type="domain" description="EGF-like" evidence="10">
    <location>
        <begin position="284"/>
        <end position="320"/>
    </location>
</feature>
<dbReference type="InterPro" id="IPR001304">
    <property type="entry name" value="C-type_lectin-like"/>
</dbReference>
<dbReference type="FunFam" id="2.10.25.10:FF:000038">
    <property type="entry name" value="Fibrillin 2"/>
    <property type="match status" value="6"/>
</dbReference>
<dbReference type="SMART" id="SM00181">
    <property type="entry name" value="EGF"/>
    <property type="match status" value="29"/>
</dbReference>
<dbReference type="PROSITE" id="PS50026">
    <property type="entry name" value="EGF_3"/>
    <property type="match status" value="8"/>
</dbReference>
<dbReference type="STRING" id="6526.A0A2C9K8Z7"/>
<keyword evidence="2" id="KW-0964">Secreted</keyword>
<dbReference type="Pfam" id="PF12661">
    <property type="entry name" value="hEGF"/>
    <property type="match status" value="2"/>
</dbReference>
<dbReference type="KEGG" id="bgt:106057395"/>
<dbReference type="InterPro" id="IPR009030">
    <property type="entry name" value="Growth_fac_rcpt_cys_sf"/>
</dbReference>
<dbReference type="FunFam" id="2.10.25.10:FF:000010">
    <property type="entry name" value="Pro-epidermal growth factor"/>
    <property type="match status" value="1"/>
</dbReference>
<dbReference type="PROSITE" id="PS50041">
    <property type="entry name" value="C_TYPE_LECTIN_2"/>
    <property type="match status" value="2"/>
</dbReference>
<dbReference type="PROSITE" id="PS01187">
    <property type="entry name" value="EGF_CA"/>
    <property type="match status" value="9"/>
</dbReference>
<evidence type="ECO:0000256" key="1">
    <source>
        <dbReference type="ARBA" id="ARBA00004613"/>
    </source>
</evidence>
<dbReference type="PANTHER" id="PTHR47333">
    <property type="entry name" value="VON WILLEBRAND FACTOR C AND EGF DOMAIN-CONTAINING PROTEIN"/>
    <property type="match status" value="1"/>
</dbReference>
<evidence type="ECO:0000256" key="2">
    <source>
        <dbReference type="ARBA" id="ARBA00022525"/>
    </source>
</evidence>
<evidence type="ECO:0000256" key="5">
    <source>
        <dbReference type="ARBA" id="ARBA00022737"/>
    </source>
</evidence>
<dbReference type="InterPro" id="IPR000742">
    <property type="entry name" value="EGF"/>
</dbReference>
<keyword evidence="7" id="KW-0325">Glycoprotein</keyword>
<dbReference type="Gene3D" id="2.10.25.10">
    <property type="entry name" value="Laminin"/>
    <property type="match status" value="29"/>
</dbReference>
<dbReference type="PROSITE" id="PS00010">
    <property type="entry name" value="ASX_HYDROXYL"/>
    <property type="match status" value="15"/>
</dbReference>
<dbReference type="SUPFAM" id="SSF57196">
    <property type="entry name" value="EGF/Laminin"/>
    <property type="match status" value="16"/>
</dbReference>
<dbReference type="InterPro" id="IPR018097">
    <property type="entry name" value="EGF_Ca-bd_CS"/>
</dbReference>
<evidence type="ECO:0000313" key="12">
    <source>
        <dbReference type="EnsemblMetazoa" id="BGLB016610-PA"/>
    </source>
</evidence>
<accession>A0A2C9K8Z7</accession>
<keyword evidence="9" id="KW-1133">Transmembrane helix</keyword>
<keyword evidence="6" id="KW-1015">Disulfide bond</keyword>
<comment type="caution">
    <text evidence="8">Lacks conserved residue(s) required for the propagation of feature annotation.</text>
</comment>
<proteinExistence type="predicted"/>
<name>A0A2C9K8Z7_BIOGL</name>
<feature type="domain" description="EGF-like" evidence="10">
    <location>
        <begin position="97"/>
        <end position="137"/>
    </location>
</feature>
<dbReference type="InterPro" id="IPR001881">
    <property type="entry name" value="EGF-like_Ca-bd_dom"/>
</dbReference>
<evidence type="ECO:0000256" key="8">
    <source>
        <dbReference type="PROSITE-ProRule" id="PRU00076"/>
    </source>
</evidence>
<dbReference type="CDD" id="cd00037">
    <property type="entry name" value="CLECT"/>
    <property type="match status" value="2"/>
</dbReference>
<dbReference type="GO" id="GO:0005509">
    <property type="term" value="F:calcium ion binding"/>
    <property type="evidence" value="ECO:0007669"/>
    <property type="project" value="InterPro"/>
</dbReference>